<dbReference type="Gene3D" id="3.40.630.10">
    <property type="entry name" value="Zn peptidases"/>
    <property type="match status" value="1"/>
</dbReference>
<dbReference type="SUPFAM" id="SSF53187">
    <property type="entry name" value="Zn-dependent exopeptidases"/>
    <property type="match status" value="1"/>
</dbReference>
<evidence type="ECO:0000313" key="2">
    <source>
        <dbReference type="Proteomes" id="UP000242699"/>
    </source>
</evidence>
<protein>
    <submittedName>
        <fullName evidence="1">Uncharacterized protein</fullName>
    </submittedName>
</protein>
<dbReference type="AlphaFoldDB" id="A0A2T2X085"/>
<sequence>MDVVPPGKIRWQYDPFSADEVDRKIYGRGDCRRHERRAHSPGLCHVGIEGRRR</sequence>
<proteinExistence type="predicted"/>
<gene>
    <name evidence="1" type="ORF">C7B43_10980</name>
</gene>
<reference evidence="1 2" key="1">
    <citation type="journal article" date="2014" name="BMC Genomics">
        <title>Comparison of environmental and isolate Sulfobacillus genomes reveals diverse carbon, sulfur, nitrogen, and hydrogen metabolisms.</title>
        <authorList>
            <person name="Justice N.B."/>
            <person name="Norman A."/>
            <person name="Brown C.T."/>
            <person name="Singh A."/>
            <person name="Thomas B.C."/>
            <person name="Banfield J.F."/>
        </authorList>
    </citation>
    <scope>NUCLEOTIDE SEQUENCE [LARGE SCALE GENOMIC DNA]</scope>
    <source>
        <strain evidence="1">AMDSBA1</strain>
    </source>
</reference>
<name>A0A2T2X085_9FIRM</name>
<accession>A0A2T2X085</accession>
<dbReference type="Proteomes" id="UP000242699">
    <property type="component" value="Unassembled WGS sequence"/>
</dbReference>
<organism evidence="1 2">
    <name type="scientific">Sulfobacillus benefaciens</name>
    <dbReference type="NCBI Taxonomy" id="453960"/>
    <lineage>
        <taxon>Bacteria</taxon>
        <taxon>Bacillati</taxon>
        <taxon>Bacillota</taxon>
        <taxon>Clostridia</taxon>
        <taxon>Eubacteriales</taxon>
        <taxon>Clostridiales Family XVII. Incertae Sedis</taxon>
        <taxon>Sulfobacillus</taxon>
    </lineage>
</organism>
<evidence type="ECO:0000313" key="1">
    <source>
        <dbReference type="EMBL" id="PSR27901.1"/>
    </source>
</evidence>
<dbReference type="EMBL" id="PXYT01000023">
    <property type="protein sequence ID" value="PSR27901.1"/>
    <property type="molecule type" value="Genomic_DNA"/>
</dbReference>
<comment type="caution">
    <text evidence="1">The sequence shown here is derived from an EMBL/GenBank/DDBJ whole genome shotgun (WGS) entry which is preliminary data.</text>
</comment>